<dbReference type="AlphaFoldDB" id="A0A9Q9EPK5"/>
<organism evidence="1 2">
    <name type="scientific">Septoria linicola</name>
    <dbReference type="NCBI Taxonomy" id="215465"/>
    <lineage>
        <taxon>Eukaryota</taxon>
        <taxon>Fungi</taxon>
        <taxon>Dikarya</taxon>
        <taxon>Ascomycota</taxon>
        <taxon>Pezizomycotina</taxon>
        <taxon>Dothideomycetes</taxon>
        <taxon>Dothideomycetidae</taxon>
        <taxon>Mycosphaerellales</taxon>
        <taxon>Mycosphaerellaceae</taxon>
        <taxon>Septoria</taxon>
    </lineage>
</organism>
<keyword evidence="2" id="KW-1185">Reference proteome</keyword>
<protein>
    <submittedName>
        <fullName evidence="1">Uncharacterized protein</fullName>
    </submittedName>
</protein>
<gene>
    <name evidence="1" type="ORF">Slin15195_G110980</name>
</gene>
<dbReference type="Proteomes" id="UP001056384">
    <property type="component" value="Chromosome 10"/>
</dbReference>
<accession>A0A9Q9EPK5</accession>
<evidence type="ECO:0000313" key="1">
    <source>
        <dbReference type="EMBL" id="USW57779.1"/>
    </source>
</evidence>
<sequence>MFMVNSLRSPVSALFIQRVTKKPFKAQPHSTHSNHPTNIFMILKSYTGKEAVVVLDFTQDPHGVELPSVYEVAKLLTSS</sequence>
<dbReference type="EMBL" id="CP099427">
    <property type="protein sequence ID" value="USW57779.1"/>
    <property type="molecule type" value="Genomic_DNA"/>
</dbReference>
<reference evidence="1" key="1">
    <citation type="submission" date="2022-06" db="EMBL/GenBank/DDBJ databases">
        <title>Complete genome sequences of two strains of the flax pathogen Septoria linicola.</title>
        <authorList>
            <person name="Lapalu N."/>
            <person name="Simon A."/>
            <person name="Demenou B."/>
            <person name="Paumier D."/>
            <person name="Guillot M.-P."/>
            <person name="Gout L."/>
            <person name="Valade R."/>
        </authorList>
    </citation>
    <scope>NUCLEOTIDE SEQUENCE</scope>
    <source>
        <strain evidence="1">SE15195</strain>
    </source>
</reference>
<name>A0A9Q9EPK5_9PEZI</name>
<proteinExistence type="predicted"/>
<evidence type="ECO:0000313" key="2">
    <source>
        <dbReference type="Proteomes" id="UP001056384"/>
    </source>
</evidence>